<dbReference type="AlphaFoldDB" id="A0AA41PV18"/>
<dbReference type="RefSeq" id="WP_235050321.1">
    <property type="nucleotide sequence ID" value="NZ_JAKFHA010000001.1"/>
</dbReference>
<dbReference type="InterPro" id="IPR029050">
    <property type="entry name" value="Immunoprotect_excell_Ig-like"/>
</dbReference>
<feature type="domain" description="DUF4352" evidence="2">
    <location>
        <begin position="9"/>
        <end position="111"/>
    </location>
</feature>
<dbReference type="Pfam" id="PF11611">
    <property type="entry name" value="DUF4352"/>
    <property type="match status" value="1"/>
</dbReference>
<dbReference type="EMBL" id="JAKFHA010000001">
    <property type="protein sequence ID" value="MCF2526278.1"/>
    <property type="molecule type" value="Genomic_DNA"/>
</dbReference>
<accession>A0AA41PV18</accession>
<evidence type="ECO:0000313" key="4">
    <source>
        <dbReference type="Proteomes" id="UP001165378"/>
    </source>
</evidence>
<sequence>MLDGAKQPVEVTLLRVVDPAPPQSESTKAEPTGRLVALEWRITNLGAETLDASPSADVKVHDAQGKAYDYSIGGQAFGTPFPATAQLAPGESRTGLVTYEVPLNAKLVKIQHRGGFDQPPVQWPLP</sequence>
<gene>
    <name evidence="3" type="ORF">LZ495_03450</name>
</gene>
<dbReference type="InterPro" id="IPR029051">
    <property type="entry name" value="DUF4352"/>
</dbReference>
<keyword evidence="4" id="KW-1185">Reference proteome</keyword>
<dbReference type="Gene3D" id="2.60.40.1240">
    <property type="match status" value="1"/>
</dbReference>
<comment type="caution">
    <text evidence="3">The sequence shown here is derived from an EMBL/GenBank/DDBJ whole genome shotgun (WGS) entry which is preliminary data.</text>
</comment>
<dbReference type="Proteomes" id="UP001165378">
    <property type="component" value="Unassembled WGS sequence"/>
</dbReference>
<name>A0AA41PV18_9ACTN</name>
<organism evidence="3 4">
    <name type="scientific">Yinghuangia soli</name>
    <dbReference type="NCBI Taxonomy" id="2908204"/>
    <lineage>
        <taxon>Bacteria</taxon>
        <taxon>Bacillati</taxon>
        <taxon>Actinomycetota</taxon>
        <taxon>Actinomycetes</taxon>
        <taxon>Kitasatosporales</taxon>
        <taxon>Streptomycetaceae</taxon>
        <taxon>Yinghuangia</taxon>
    </lineage>
</organism>
<evidence type="ECO:0000256" key="1">
    <source>
        <dbReference type="ARBA" id="ARBA00022729"/>
    </source>
</evidence>
<evidence type="ECO:0000259" key="2">
    <source>
        <dbReference type="Pfam" id="PF11611"/>
    </source>
</evidence>
<proteinExistence type="predicted"/>
<evidence type="ECO:0000313" key="3">
    <source>
        <dbReference type="EMBL" id="MCF2526278.1"/>
    </source>
</evidence>
<protein>
    <submittedName>
        <fullName evidence="3">DUF4352 domain-containing protein</fullName>
    </submittedName>
</protein>
<keyword evidence="1" id="KW-0732">Signal</keyword>
<reference evidence="3" key="1">
    <citation type="submission" date="2022-01" db="EMBL/GenBank/DDBJ databases">
        <title>Genome-Based Taxonomic Classification of the Phylum Actinobacteria.</title>
        <authorList>
            <person name="Gao Y."/>
        </authorList>
    </citation>
    <scope>NUCLEOTIDE SEQUENCE</scope>
    <source>
        <strain evidence="3">KLBMP 8922</strain>
    </source>
</reference>